<name>A0AA39MA59_9BILA</name>
<evidence type="ECO:0000313" key="3">
    <source>
        <dbReference type="Proteomes" id="UP001175271"/>
    </source>
</evidence>
<organism evidence="2 3">
    <name type="scientific">Steinernema hermaphroditum</name>
    <dbReference type="NCBI Taxonomy" id="289476"/>
    <lineage>
        <taxon>Eukaryota</taxon>
        <taxon>Metazoa</taxon>
        <taxon>Ecdysozoa</taxon>
        <taxon>Nematoda</taxon>
        <taxon>Chromadorea</taxon>
        <taxon>Rhabditida</taxon>
        <taxon>Tylenchina</taxon>
        <taxon>Panagrolaimomorpha</taxon>
        <taxon>Strongyloidoidea</taxon>
        <taxon>Steinernematidae</taxon>
        <taxon>Steinernema</taxon>
    </lineage>
</organism>
<reference evidence="2" key="1">
    <citation type="submission" date="2023-06" db="EMBL/GenBank/DDBJ databases">
        <title>Genomic analysis of the entomopathogenic nematode Steinernema hermaphroditum.</title>
        <authorList>
            <person name="Schwarz E.M."/>
            <person name="Heppert J.K."/>
            <person name="Baniya A."/>
            <person name="Schwartz H.T."/>
            <person name="Tan C.-H."/>
            <person name="Antoshechkin I."/>
            <person name="Sternberg P.W."/>
            <person name="Goodrich-Blair H."/>
            <person name="Dillman A.R."/>
        </authorList>
    </citation>
    <scope>NUCLEOTIDE SEQUENCE</scope>
    <source>
        <strain evidence="2">PS9179</strain>
        <tissue evidence="2">Whole animal</tissue>
    </source>
</reference>
<dbReference type="AlphaFoldDB" id="A0AA39MA59"/>
<proteinExistence type="predicted"/>
<feature type="region of interest" description="Disordered" evidence="1">
    <location>
        <begin position="1"/>
        <end position="56"/>
    </location>
</feature>
<accession>A0AA39MA59</accession>
<protein>
    <submittedName>
        <fullName evidence="2">Uncharacterized protein</fullName>
    </submittedName>
</protein>
<keyword evidence="3" id="KW-1185">Reference proteome</keyword>
<evidence type="ECO:0000313" key="2">
    <source>
        <dbReference type="EMBL" id="KAK0426140.1"/>
    </source>
</evidence>
<dbReference type="Proteomes" id="UP001175271">
    <property type="component" value="Unassembled WGS sequence"/>
</dbReference>
<comment type="caution">
    <text evidence="2">The sequence shown here is derived from an EMBL/GenBank/DDBJ whole genome shotgun (WGS) entry which is preliminary data.</text>
</comment>
<evidence type="ECO:0000256" key="1">
    <source>
        <dbReference type="SAM" id="MobiDB-lite"/>
    </source>
</evidence>
<gene>
    <name evidence="2" type="ORF">QR680_009552</name>
</gene>
<sequence length="98" mass="11076">METEQETSSDAAYPADRSRVNNNSVARSRIPIMYASEDDERGAPDPAENFRQNTDARRNMWVSNVIPYHEKPERGAPSQPFQGRAIAQWGQLESVVLL</sequence>
<dbReference type="EMBL" id="JAUCMV010000001">
    <property type="protein sequence ID" value="KAK0426140.1"/>
    <property type="molecule type" value="Genomic_DNA"/>
</dbReference>